<dbReference type="Proteomes" id="UP001239111">
    <property type="component" value="Chromosome 3"/>
</dbReference>
<evidence type="ECO:0000313" key="1">
    <source>
        <dbReference type="EMBL" id="KAJ8670067.1"/>
    </source>
</evidence>
<evidence type="ECO:0000313" key="2">
    <source>
        <dbReference type="Proteomes" id="UP001239111"/>
    </source>
</evidence>
<gene>
    <name evidence="1" type="ORF">QAD02_001326</name>
</gene>
<sequence length="410" mass="46546">MINFTLENEWDSTSNFERENTDNEQDASDDEMSSVKDEEDTDVVSNGCLSEADEQTDEHMGGEIDEVINVLKSDEDDNSVKPQRRLKILLSEDLPLINLTEEDVIDSYDEPKNSQTVYPEVKKYKVLNPLSTHKYRAALPQKNVNQPTIKKSKIPKGRGQVDAKIRRTMKIFETQLALEAVNSENNIAEKRRPPETVTSGGCTNEAAVESIESKLLERSPLKSVPQPDATHSYGMDLKPTLTDGVRKIPRKYIPIECKNVPKKRGTNNVRDLGPLQRRLEKCQAENIRPSRKSQIPIHKTLQRAPEAIINLTNDDIEEQNRYKAVIFSEKMAATQYEKSYWINKSDTSAAEKGTQLIMKEAARMKLEYYRRRCASQGTQEDPSVESNQAGEQMPAFEEVLEGSNVQPKEE</sequence>
<reference evidence="1" key="1">
    <citation type="submission" date="2023-04" db="EMBL/GenBank/DDBJ databases">
        <title>A chromosome-level genome assembly of the parasitoid wasp Eretmocerus hayati.</title>
        <authorList>
            <person name="Zhong Y."/>
            <person name="Liu S."/>
            <person name="Liu Y."/>
        </authorList>
    </citation>
    <scope>NUCLEOTIDE SEQUENCE</scope>
    <source>
        <strain evidence="1">ZJU_SS_LIU_2023</strain>
    </source>
</reference>
<proteinExistence type="predicted"/>
<comment type="caution">
    <text evidence="1">The sequence shown here is derived from an EMBL/GenBank/DDBJ whole genome shotgun (WGS) entry which is preliminary data.</text>
</comment>
<name>A0ACC2NFY2_9HYME</name>
<accession>A0ACC2NFY2</accession>
<dbReference type="EMBL" id="CM056743">
    <property type="protein sequence ID" value="KAJ8670067.1"/>
    <property type="molecule type" value="Genomic_DNA"/>
</dbReference>
<keyword evidence="2" id="KW-1185">Reference proteome</keyword>
<organism evidence="1 2">
    <name type="scientific">Eretmocerus hayati</name>
    <dbReference type="NCBI Taxonomy" id="131215"/>
    <lineage>
        <taxon>Eukaryota</taxon>
        <taxon>Metazoa</taxon>
        <taxon>Ecdysozoa</taxon>
        <taxon>Arthropoda</taxon>
        <taxon>Hexapoda</taxon>
        <taxon>Insecta</taxon>
        <taxon>Pterygota</taxon>
        <taxon>Neoptera</taxon>
        <taxon>Endopterygota</taxon>
        <taxon>Hymenoptera</taxon>
        <taxon>Apocrita</taxon>
        <taxon>Proctotrupomorpha</taxon>
        <taxon>Chalcidoidea</taxon>
        <taxon>Aphelinidae</taxon>
        <taxon>Aphelininae</taxon>
        <taxon>Eretmocerus</taxon>
    </lineage>
</organism>
<protein>
    <submittedName>
        <fullName evidence="1">Uncharacterized protein</fullName>
    </submittedName>
</protein>